<feature type="domain" description="ATP-dependent DNA ligase family profile" evidence="16">
    <location>
        <begin position="335"/>
        <end position="470"/>
    </location>
</feature>
<evidence type="ECO:0000313" key="17">
    <source>
        <dbReference type="EMBL" id="MDN7024070.1"/>
    </source>
</evidence>
<name>A0ABT8M817_9EURY</name>
<dbReference type="InterPro" id="IPR000977">
    <property type="entry name" value="DNA_ligase_ATP-dep"/>
</dbReference>
<comment type="caution">
    <text evidence="17">The sequence shown here is derived from an EMBL/GenBank/DDBJ whole genome shotgun (WGS) entry which is preliminary data.</text>
</comment>
<dbReference type="Gene3D" id="2.40.50.140">
    <property type="entry name" value="Nucleic acid-binding proteins"/>
    <property type="match status" value="1"/>
</dbReference>
<dbReference type="Gene3D" id="3.30.470.30">
    <property type="entry name" value="DNA ligase/mRNA capping enzyme"/>
    <property type="match status" value="1"/>
</dbReference>
<evidence type="ECO:0000256" key="14">
    <source>
        <dbReference type="HAMAP-Rule" id="MF_00407"/>
    </source>
</evidence>
<dbReference type="InterPro" id="IPR050191">
    <property type="entry name" value="ATP-dep_DNA_ligase"/>
</dbReference>
<feature type="binding site" evidence="14">
    <location>
        <position position="277"/>
    </location>
    <ligand>
        <name>ATP</name>
        <dbReference type="ChEBI" id="CHEBI:30616"/>
    </ligand>
</feature>
<evidence type="ECO:0000313" key="18">
    <source>
        <dbReference type="Proteomes" id="UP001168338"/>
    </source>
</evidence>
<evidence type="ECO:0000256" key="3">
    <source>
        <dbReference type="ARBA" id="ARBA00022598"/>
    </source>
</evidence>
<keyword evidence="4 14" id="KW-0132">Cell division</keyword>
<feature type="binding site" evidence="14">
    <location>
        <position position="262"/>
    </location>
    <ligand>
        <name>ATP</name>
        <dbReference type="ChEBI" id="CHEBI:30616"/>
    </ligand>
</feature>
<proteinExistence type="inferred from homology"/>
<gene>
    <name evidence="14" type="primary">lig</name>
    <name evidence="17" type="ORF">FGU65_04050</name>
</gene>
<dbReference type="EC" id="6.5.1.1" evidence="14"/>
<keyword evidence="5 14" id="KW-0235">DNA replication</keyword>
<evidence type="ECO:0000256" key="9">
    <source>
        <dbReference type="ARBA" id="ARBA00022840"/>
    </source>
</evidence>
<dbReference type="InterPro" id="IPR012340">
    <property type="entry name" value="NA-bd_OB-fold"/>
</dbReference>
<dbReference type="HAMAP" id="MF_00407">
    <property type="entry name" value="DNA_ligase"/>
    <property type="match status" value="1"/>
</dbReference>
<keyword evidence="6 14" id="KW-0479">Metal-binding</keyword>
<dbReference type="PROSITE" id="PS50160">
    <property type="entry name" value="DNA_LIGASE_A3"/>
    <property type="match status" value="1"/>
</dbReference>
<dbReference type="GO" id="GO:0003910">
    <property type="term" value="F:DNA ligase (ATP) activity"/>
    <property type="evidence" value="ECO:0007669"/>
    <property type="project" value="UniProtKB-EC"/>
</dbReference>
<keyword evidence="9 14" id="KW-0067">ATP-binding</keyword>
<dbReference type="CDD" id="cd07969">
    <property type="entry name" value="OBF_DNA_ligase_I"/>
    <property type="match status" value="1"/>
</dbReference>
<dbReference type="EMBL" id="VCYH01000002">
    <property type="protein sequence ID" value="MDN7024070.1"/>
    <property type="molecule type" value="Genomic_DNA"/>
</dbReference>
<dbReference type="InterPro" id="IPR036599">
    <property type="entry name" value="DNA_ligase_N_sf"/>
</dbReference>
<evidence type="ECO:0000259" key="16">
    <source>
        <dbReference type="PROSITE" id="PS50160"/>
    </source>
</evidence>
<evidence type="ECO:0000256" key="13">
    <source>
        <dbReference type="ARBA" id="ARBA00023306"/>
    </source>
</evidence>
<feature type="binding site" evidence="14">
    <location>
        <position position="255"/>
    </location>
    <ligand>
        <name>ATP</name>
        <dbReference type="ChEBI" id="CHEBI:30616"/>
    </ligand>
</feature>
<evidence type="ECO:0000256" key="6">
    <source>
        <dbReference type="ARBA" id="ARBA00022723"/>
    </source>
</evidence>
<organism evidence="17 18">
    <name type="scientific">Methanoculleus frigidifontis</name>
    <dbReference type="NCBI Taxonomy" id="2584085"/>
    <lineage>
        <taxon>Archaea</taxon>
        <taxon>Methanobacteriati</taxon>
        <taxon>Methanobacteriota</taxon>
        <taxon>Stenosarchaea group</taxon>
        <taxon>Methanomicrobia</taxon>
        <taxon>Methanomicrobiales</taxon>
        <taxon>Methanomicrobiaceae</taxon>
        <taxon>Methanoculleus</taxon>
    </lineage>
</organism>
<dbReference type="InterPro" id="IPR016059">
    <property type="entry name" value="DNA_ligase_ATP-dep_CS"/>
</dbReference>
<dbReference type="Pfam" id="PF04679">
    <property type="entry name" value="DNA_ligase_A_C"/>
    <property type="match status" value="1"/>
</dbReference>
<dbReference type="InterPro" id="IPR022865">
    <property type="entry name" value="DNA_ligae_ATP-dep_bac/arc"/>
</dbReference>
<keyword evidence="7 14" id="KW-0547">Nucleotide-binding</keyword>
<dbReference type="InterPro" id="IPR012309">
    <property type="entry name" value="DNA_ligase_ATP-dep_C"/>
</dbReference>
<comment type="function">
    <text evidence="14">DNA ligase that seals nicks in double-stranded DNA during DNA replication, DNA recombination and DNA repair.</text>
</comment>
<keyword evidence="12 14" id="KW-0234">DNA repair</keyword>
<evidence type="ECO:0000256" key="12">
    <source>
        <dbReference type="ARBA" id="ARBA00023204"/>
    </source>
</evidence>
<evidence type="ECO:0000256" key="11">
    <source>
        <dbReference type="ARBA" id="ARBA00023172"/>
    </source>
</evidence>
<evidence type="ECO:0000256" key="4">
    <source>
        <dbReference type="ARBA" id="ARBA00022618"/>
    </source>
</evidence>
<evidence type="ECO:0000256" key="8">
    <source>
        <dbReference type="ARBA" id="ARBA00022763"/>
    </source>
</evidence>
<evidence type="ECO:0000256" key="15">
    <source>
        <dbReference type="RuleBase" id="RU004196"/>
    </source>
</evidence>
<dbReference type="SUPFAM" id="SSF56091">
    <property type="entry name" value="DNA ligase/mRNA capping enzyme, catalytic domain"/>
    <property type="match status" value="1"/>
</dbReference>
<feature type="binding site" evidence="14">
    <location>
        <position position="307"/>
    </location>
    <ligand>
        <name>ATP</name>
        <dbReference type="ChEBI" id="CHEBI:30616"/>
    </ligand>
</feature>
<dbReference type="SUPFAM" id="SSF50249">
    <property type="entry name" value="Nucleic acid-binding proteins"/>
    <property type="match status" value="1"/>
</dbReference>
<feature type="binding site" evidence="14">
    <location>
        <position position="430"/>
    </location>
    <ligand>
        <name>ATP</name>
        <dbReference type="ChEBI" id="CHEBI:30616"/>
    </ligand>
</feature>
<dbReference type="Pfam" id="PF01068">
    <property type="entry name" value="DNA_ligase_A_M"/>
    <property type="match status" value="1"/>
</dbReference>
<evidence type="ECO:0000256" key="2">
    <source>
        <dbReference type="ARBA" id="ARBA00013308"/>
    </source>
</evidence>
<evidence type="ECO:0000256" key="5">
    <source>
        <dbReference type="ARBA" id="ARBA00022705"/>
    </source>
</evidence>
<feature type="active site" description="N6-AMP-lysine intermediate" evidence="14">
    <location>
        <position position="257"/>
    </location>
</feature>
<keyword evidence="11 14" id="KW-0233">DNA recombination</keyword>
<dbReference type="InterPro" id="IPR012310">
    <property type="entry name" value="DNA_ligase_ATP-dep_cent"/>
</dbReference>
<protein>
    <recommendedName>
        <fullName evidence="2 14">DNA ligase</fullName>
        <ecNumber evidence="14">6.5.1.1</ecNumber>
    </recommendedName>
    <alternativeName>
        <fullName evidence="14">Polydeoxyribonucleotide synthase [ATP]</fullName>
    </alternativeName>
</protein>
<feature type="binding site" evidence="14">
    <location>
        <position position="424"/>
    </location>
    <ligand>
        <name>ATP</name>
        <dbReference type="ChEBI" id="CHEBI:30616"/>
    </ligand>
</feature>
<dbReference type="SUPFAM" id="SSF117018">
    <property type="entry name" value="ATP-dependent DNA ligase DNA-binding domain"/>
    <property type="match status" value="1"/>
</dbReference>
<evidence type="ECO:0000256" key="7">
    <source>
        <dbReference type="ARBA" id="ARBA00022741"/>
    </source>
</evidence>
<feature type="binding site" evidence="14">
    <location>
        <position position="347"/>
    </location>
    <ligand>
        <name>ATP</name>
        <dbReference type="ChEBI" id="CHEBI:30616"/>
    </ligand>
</feature>
<reference evidence="17" key="1">
    <citation type="submission" date="2019-05" db="EMBL/GenBank/DDBJ databases">
        <title>Methanoculleus sp. FWC-SCC1, a methanogenic archaeon isolated from deep marine cold seep.</title>
        <authorList>
            <person name="Chen Y.-W."/>
            <person name="Chen S.-C."/>
            <person name="Teng N.-H."/>
            <person name="Lai M.-C."/>
        </authorList>
    </citation>
    <scope>NUCLEOTIDE SEQUENCE</scope>
    <source>
        <strain evidence="17">FWC-SCC1</strain>
    </source>
</reference>
<dbReference type="PANTHER" id="PTHR45674">
    <property type="entry name" value="DNA LIGASE 1/3 FAMILY MEMBER"/>
    <property type="match status" value="1"/>
</dbReference>
<keyword evidence="13 14" id="KW-0131">Cell cycle</keyword>
<keyword evidence="10 14" id="KW-0460">Magnesium</keyword>
<comment type="cofactor">
    <cofactor evidence="14">
        <name>Mg(2+)</name>
        <dbReference type="ChEBI" id="CHEBI:18420"/>
    </cofactor>
</comment>
<dbReference type="Pfam" id="PF04675">
    <property type="entry name" value="DNA_ligase_A_N"/>
    <property type="match status" value="1"/>
</dbReference>
<comment type="catalytic activity">
    <reaction evidence="14">
        <text>ATP + (deoxyribonucleotide)n-3'-hydroxyl + 5'-phospho-(deoxyribonucleotide)m = (deoxyribonucleotide)n+m + AMP + diphosphate.</text>
        <dbReference type="EC" id="6.5.1.1"/>
    </reaction>
</comment>
<dbReference type="Proteomes" id="UP001168338">
    <property type="component" value="Unassembled WGS sequence"/>
</dbReference>
<dbReference type="PANTHER" id="PTHR45674:SF4">
    <property type="entry name" value="DNA LIGASE 1"/>
    <property type="match status" value="1"/>
</dbReference>
<evidence type="ECO:0000256" key="1">
    <source>
        <dbReference type="ARBA" id="ARBA00007572"/>
    </source>
</evidence>
<evidence type="ECO:0000256" key="10">
    <source>
        <dbReference type="ARBA" id="ARBA00022842"/>
    </source>
</evidence>
<dbReference type="InterPro" id="IPR012308">
    <property type="entry name" value="DNA_ligase_ATP-dep_N"/>
</dbReference>
<dbReference type="PROSITE" id="PS00697">
    <property type="entry name" value="DNA_LIGASE_A1"/>
    <property type="match status" value="1"/>
</dbReference>
<dbReference type="RefSeq" id="WP_301663156.1">
    <property type="nucleotide sequence ID" value="NZ_VCYH01000002.1"/>
</dbReference>
<sequence length="589" mass="63988">MQFSRLVRAFERLEETASSREMTAILADLLREAEPDELATLCYITLGEIAAGYREITLGVGVRTASAAIASAFGLPQEMVDAAVRSAGDAGDAAAALGGAETRIFPGVFTFGDALTVDDVHRGLLRVAVAAGPGSEDVRREILAAMIAGAAAAERRYLLRLATGTMRLGVGDMTLLDALATAFLGSKKRRPLLEHAYNLCSDIGYVAATLAAGGPGAVERIGITLFRPVRPMLTQRVSRFGEIFEKIGSAVVAAEEKYDGERIQAHKDGEEVRLFSRRLTDVTGQFPDIVDLVRTHIAADSCILDGEAVAYDPETGSYHPFQRLMRRRRKYRIAEFAERIPATYRVFDVLLADGAPHLAAPYPERRRILEALLRPGAFIAASGRVVTTDPAVVADFFEACIGRGLEGIVCKSTASGSSYRAGGREWQWIKWKKSYGPGLADTLDLVVVGANAGRGKRAGTYGSLLCAAYNHEEDIFQTVCKLGTGFTDEELRALPEMFGDAQAGSMPARVMATDQARPDVWFVPRYVLEVLGSEITESPVHTCSWDAGRQRGLALRFPRFVRWRREKDPEQATTAAEVAAMHRGRGKAR</sequence>
<dbReference type="NCBIfam" id="TIGR00574">
    <property type="entry name" value="dnl1"/>
    <property type="match status" value="1"/>
</dbReference>
<dbReference type="CDD" id="cd07901">
    <property type="entry name" value="Adenylation_DNA_ligase_Arch_LigB"/>
    <property type="match status" value="1"/>
</dbReference>
<comment type="similarity">
    <text evidence="1 14 15">Belongs to the ATP-dependent DNA ligase family.</text>
</comment>
<dbReference type="Gene3D" id="1.10.3260.10">
    <property type="entry name" value="DNA ligase, ATP-dependent, N-terminal domain"/>
    <property type="match status" value="1"/>
</dbReference>
<keyword evidence="3 14" id="KW-0436">Ligase</keyword>
<keyword evidence="8 14" id="KW-0227">DNA damage</keyword>
<accession>A0ABT8M817</accession>
<keyword evidence="18" id="KW-1185">Reference proteome</keyword>